<keyword evidence="3" id="KW-0378">Hydrolase</keyword>
<sequence length="432" mass="47549">MISHSLTLTSMARLVQIASYNTNLQGSEGVPQDLFDWLSPTLQVSSFLSHQRKADIIAVGFQELLPLHLGLSGLSTKVINNRNSHILAQIEANAPAEDRYALIAKVVNGGVALLVYGLDQHRACDVQTAWTSTGPAYMANKGSVGVRFRIPDDDGGAGEIFTFVCAHLTAHAGNMQRRLADWHHIVGTLLFPSSEGPLTLYDSTSHLFVLGDLNFRVVLPPEHPLKNAHSDLGKALSNQEAREQLKEHDQLLLERRDPNSRAFVGLREGDFWNFKCSYKYKIGEVDKYSEKRAPSWTDRILYTTYTDSPETPDVSTITNLLYTSIPGYTTSDHKPIVSLLLLPAPARAAATAAPPVLRLRADYSPTPDPRALLKRYTGRVLDRIVGRIWWLLTLLGAGSAIVGIFNFVLGLGAWGWWRSAFAKVSNGDGPAV</sequence>
<evidence type="ECO:0000313" key="3">
    <source>
        <dbReference type="EMBL" id="KAJ7632792.1"/>
    </source>
</evidence>
<dbReference type="InterPro" id="IPR036691">
    <property type="entry name" value="Endo/exonu/phosph_ase_sf"/>
</dbReference>
<dbReference type="SUPFAM" id="SSF56219">
    <property type="entry name" value="DNase I-like"/>
    <property type="match status" value="1"/>
</dbReference>
<dbReference type="Gene3D" id="3.60.10.10">
    <property type="entry name" value="Endonuclease/exonuclease/phosphatase"/>
    <property type="match status" value="1"/>
</dbReference>
<dbReference type="InterPro" id="IPR046985">
    <property type="entry name" value="IP5"/>
</dbReference>
<evidence type="ECO:0000256" key="1">
    <source>
        <dbReference type="SAM" id="Phobius"/>
    </source>
</evidence>
<comment type="caution">
    <text evidence="3">The sequence shown here is derived from an EMBL/GenBank/DDBJ whole genome shotgun (WGS) entry which is preliminary data.</text>
</comment>
<dbReference type="GO" id="GO:0004519">
    <property type="term" value="F:endonuclease activity"/>
    <property type="evidence" value="ECO:0007669"/>
    <property type="project" value="UniProtKB-KW"/>
</dbReference>
<evidence type="ECO:0000259" key="2">
    <source>
        <dbReference type="SMART" id="SM00128"/>
    </source>
</evidence>
<proteinExistence type="predicted"/>
<dbReference type="AlphaFoldDB" id="A0AAD7BX33"/>
<dbReference type="GO" id="GO:0046856">
    <property type="term" value="P:phosphatidylinositol dephosphorylation"/>
    <property type="evidence" value="ECO:0007669"/>
    <property type="project" value="InterPro"/>
</dbReference>
<dbReference type="InterPro" id="IPR000300">
    <property type="entry name" value="IPPc"/>
</dbReference>
<keyword evidence="3" id="KW-0540">Nuclease</keyword>
<reference evidence="3" key="1">
    <citation type="submission" date="2023-03" db="EMBL/GenBank/DDBJ databases">
        <title>Massive genome expansion in bonnet fungi (Mycena s.s.) driven by repeated elements and novel gene families across ecological guilds.</title>
        <authorList>
            <consortium name="Lawrence Berkeley National Laboratory"/>
            <person name="Harder C.B."/>
            <person name="Miyauchi S."/>
            <person name="Viragh M."/>
            <person name="Kuo A."/>
            <person name="Thoen E."/>
            <person name="Andreopoulos B."/>
            <person name="Lu D."/>
            <person name="Skrede I."/>
            <person name="Drula E."/>
            <person name="Henrissat B."/>
            <person name="Morin E."/>
            <person name="Kohler A."/>
            <person name="Barry K."/>
            <person name="LaButti K."/>
            <person name="Morin E."/>
            <person name="Salamov A."/>
            <person name="Lipzen A."/>
            <person name="Mereny Z."/>
            <person name="Hegedus B."/>
            <person name="Baldrian P."/>
            <person name="Stursova M."/>
            <person name="Weitz H."/>
            <person name="Taylor A."/>
            <person name="Grigoriev I.V."/>
            <person name="Nagy L.G."/>
            <person name="Martin F."/>
            <person name="Kauserud H."/>
        </authorList>
    </citation>
    <scope>NUCLEOTIDE SEQUENCE</scope>
    <source>
        <strain evidence="3">9284</strain>
    </source>
</reference>
<dbReference type="EMBL" id="JARKIF010000008">
    <property type="protein sequence ID" value="KAJ7632792.1"/>
    <property type="molecule type" value="Genomic_DNA"/>
</dbReference>
<dbReference type="GO" id="GO:0004439">
    <property type="term" value="F:phosphatidylinositol-4,5-bisphosphate 5-phosphatase activity"/>
    <property type="evidence" value="ECO:0007669"/>
    <property type="project" value="TreeGrafter"/>
</dbReference>
<organism evidence="3 4">
    <name type="scientific">Roridomyces roridus</name>
    <dbReference type="NCBI Taxonomy" id="1738132"/>
    <lineage>
        <taxon>Eukaryota</taxon>
        <taxon>Fungi</taxon>
        <taxon>Dikarya</taxon>
        <taxon>Basidiomycota</taxon>
        <taxon>Agaricomycotina</taxon>
        <taxon>Agaricomycetes</taxon>
        <taxon>Agaricomycetidae</taxon>
        <taxon>Agaricales</taxon>
        <taxon>Marasmiineae</taxon>
        <taxon>Mycenaceae</taxon>
        <taxon>Roridomyces</taxon>
    </lineage>
</organism>
<keyword evidence="3" id="KW-0255">Endonuclease</keyword>
<protein>
    <submittedName>
        <fullName evidence="3">Endonuclease/exonuclease/phosphatase</fullName>
    </submittedName>
</protein>
<feature type="transmembrane region" description="Helical" evidence="1">
    <location>
        <begin position="388"/>
        <end position="417"/>
    </location>
</feature>
<dbReference type="PANTHER" id="PTHR11200">
    <property type="entry name" value="INOSITOL 5-PHOSPHATASE"/>
    <property type="match status" value="1"/>
</dbReference>
<dbReference type="PANTHER" id="PTHR11200:SF286">
    <property type="entry name" value="5-PHOSPHATASE, PUTATIVE (AFU_ORTHOLOGUE AFUA_5G07600)-RELATED"/>
    <property type="match status" value="1"/>
</dbReference>
<dbReference type="Proteomes" id="UP001221142">
    <property type="component" value="Unassembled WGS sequence"/>
</dbReference>
<accession>A0AAD7BX33</accession>
<evidence type="ECO:0000313" key="4">
    <source>
        <dbReference type="Proteomes" id="UP001221142"/>
    </source>
</evidence>
<dbReference type="SMART" id="SM00128">
    <property type="entry name" value="IPPc"/>
    <property type="match status" value="1"/>
</dbReference>
<keyword evidence="4" id="KW-1185">Reference proteome</keyword>
<keyword evidence="1" id="KW-0812">Transmembrane</keyword>
<gene>
    <name evidence="3" type="ORF">FB45DRAFT_515310</name>
</gene>
<feature type="domain" description="Inositol polyphosphate-related phosphatase" evidence="2">
    <location>
        <begin position="11"/>
        <end position="348"/>
    </location>
</feature>
<name>A0AAD7BX33_9AGAR</name>
<dbReference type="Pfam" id="PF22669">
    <property type="entry name" value="Exo_endo_phos2"/>
    <property type="match status" value="1"/>
</dbReference>
<keyword evidence="1" id="KW-0472">Membrane</keyword>
<keyword evidence="1" id="KW-1133">Transmembrane helix</keyword>